<feature type="compositionally biased region" description="Polar residues" evidence="1">
    <location>
        <begin position="336"/>
        <end position="346"/>
    </location>
</feature>
<evidence type="ECO:0000256" key="2">
    <source>
        <dbReference type="SAM" id="SignalP"/>
    </source>
</evidence>
<gene>
    <name evidence="3" type="ORF">Vbra_19762</name>
</gene>
<evidence type="ECO:0000256" key="1">
    <source>
        <dbReference type="SAM" id="MobiDB-lite"/>
    </source>
</evidence>
<organism evidence="3 4">
    <name type="scientific">Vitrella brassicaformis (strain CCMP3155)</name>
    <dbReference type="NCBI Taxonomy" id="1169540"/>
    <lineage>
        <taxon>Eukaryota</taxon>
        <taxon>Sar</taxon>
        <taxon>Alveolata</taxon>
        <taxon>Colpodellida</taxon>
        <taxon>Vitrellaceae</taxon>
        <taxon>Vitrella</taxon>
    </lineage>
</organism>
<name>A0A0G4H794_VITBC</name>
<dbReference type="EMBL" id="CDMY01001052">
    <property type="protein sequence ID" value="CEM39779.1"/>
    <property type="molecule type" value="Genomic_DNA"/>
</dbReference>
<reference evidence="3 4" key="1">
    <citation type="submission" date="2014-11" db="EMBL/GenBank/DDBJ databases">
        <authorList>
            <person name="Zhu J."/>
            <person name="Qi W."/>
            <person name="Song R."/>
        </authorList>
    </citation>
    <scope>NUCLEOTIDE SEQUENCE [LARGE SCALE GENOMIC DNA]</scope>
</reference>
<protein>
    <recommendedName>
        <fullName evidence="5">Peptidase S74 domain-containing protein</fullName>
    </recommendedName>
</protein>
<evidence type="ECO:0000313" key="3">
    <source>
        <dbReference type="EMBL" id="CEM39779.1"/>
    </source>
</evidence>
<dbReference type="PhylomeDB" id="A0A0G4H794"/>
<dbReference type="Proteomes" id="UP000041254">
    <property type="component" value="Unassembled WGS sequence"/>
</dbReference>
<keyword evidence="4" id="KW-1185">Reference proteome</keyword>
<evidence type="ECO:0008006" key="5">
    <source>
        <dbReference type="Google" id="ProtNLM"/>
    </source>
</evidence>
<dbReference type="AlphaFoldDB" id="A0A0G4H794"/>
<sequence>MVFSRLAFVAVVFLAIPAPPCAADCDADEFEDDDGCERIIAGNPELFQDGTGDVTAERYVKANTAVLSDGTVVASDNVRSSRNIIAQGTIEAGNPSEFTENDGDVKAETDVEADRSVRAGIDVIAEDDVIARNNVIAGSGSDFDGEVIGDSIRTGQPSEREVRRGDIGATADLQADDTCYCPQAVTRRAFAHSFEVRGNDSDRPSTPMAEWGDRNRSMAYEAFRQLRVRTGGDARLGLAAKEVQRLFPMAVRTLLPDDDGDDDAESEAEKNGEMTIDLTQLLYTQMAVIQDLITEKEDLRKTTGGLTKRLDQLAKANKGLMKANEAMMGRMARLEQGSSKSESNEPSGPIEALQKMAKGLLAP</sequence>
<keyword evidence="2" id="KW-0732">Signal</keyword>
<dbReference type="InParanoid" id="A0A0G4H794"/>
<feature type="chain" id="PRO_5005191517" description="Peptidase S74 domain-containing protein" evidence="2">
    <location>
        <begin position="24"/>
        <end position="363"/>
    </location>
</feature>
<proteinExistence type="predicted"/>
<accession>A0A0G4H794</accession>
<feature type="region of interest" description="Disordered" evidence="1">
    <location>
        <begin position="334"/>
        <end position="363"/>
    </location>
</feature>
<feature type="signal peptide" evidence="2">
    <location>
        <begin position="1"/>
        <end position="23"/>
    </location>
</feature>
<dbReference type="VEuPathDB" id="CryptoDB:Vbra_19762"/>
<evidence type="ECO:0000313" key="4">
    <source>
        <dbReference type="Proteomes" id="UP000041254"/>
    </source>
</evidence>